<evidence type="ECO:0000313" key="2">
    <source>
        <dbReference type="Proteomes" id="UP000192257"/>
    </source>
</evidence>
<reference evidence="1 2" key="1">
    <citation type="submission" date="2017-03" db="EMBL/GenBank/DDBJ databases">
        <title>An alternative strategy for trypanosome survival in the mammalian bloodstream revealed through genome and transcriptome analysis of the ubiquitous bovine parasite Trypanosoma (Megatrypanum) theileri.</title>
        <authorList>
            <person name="Kelly S."/>
            <person name="Ivens A."/>
            <person name="Mott A."/>
            <person name="O'Neill E."/>
            <person name="Emms D."/>
            <person name="Macleod O."/>
            <person name="Voorheis P."/>
            <person name="Matthews J."/>
            <person name="Matthews K."/>
            <person name="Carrington M."/>
        </authorList>
    </citation>
    <scope>NUCLEOTIDE SEQUENCE [LARGE SCALE GENOMIC DNA]</scope>
    <source>
        <strain evidence="1">Edinburgh</strain>
    </source>
</reference>
<proteinExistence type="predicted"/>
<dbReference type="EMBL" id="NBCO01000029">
    <property type="protein sequence ID" value="ORC86250.1"/>
    <property type="molecule type" value="Genomic_DNA"/>
</dbReference>
<dbReference type="VEuPathDB" id="TriTrypDB:TM35_000291320"/>
<accession>A0A1X0NQ37</accession>
<sequence length="161" mass="18144">MDLWQEVSPGSGVWYISREIYLSVCICVANRTSNSVVVELRWNGHPTLSNAVILAPISNKYTTNKKNDNDKSMKHSSSDTEITVTRVIHPDNTVVLLTVSPADDSMPMTLDFQLNLLDAVPPPSEDKRNVILFDNAVAQSRVVEEWLQQQQQQRCSSHYKS</sequence>
<comment type="caution">
    <text evidence="1">The sequence shown here is derived from an EMBL/GenBank/DDBJ whole genome shotgun (WGS) entry which is preliminary data.</text>
</comment>
<dbReference type="Proteomes" id="UP000192257">
    <property type="component" value="Unassembled WGS sequence"/>
</dbReference>
<evidence type="ECO:0000313" key="1">
    <source>
        <dbReference type="EMBL" id="ORC86250.1"/>
    </source>
</evidence>
<keyword evidence="2" id="KW-1185">Reference proteome</keyword>
<organism evidence="1 2">
    <name type="scientific">Trypanosoma theileri</name>
    <dbReference type="NCBI Taxonomy" id="67003"/>
    <lineage>
        <taxon>Eukaryota</taxon>
        <taxon>Discoba</taxon>
        <taxon>Euglenozoa</taxon>
        <taxon>Kinetoplastea</taxon>
        <taxon>Metakinetoplastina</taxon>
        <taxon>Trypanosomatida</taxon>
        <taxon>Trypanosomatidae</taxon>
        <taxon>Trypanosoma</taxon>
    </lineage>
</organism>
<dbReference type="AlphaFoldDB" id="A0A1X0NQ37"/>
<dbReference type="RefSeq" id="XP_028880316.1">
    <property type="nucleotide sequence ID" value="XM_029028289.1"/>
</dbReference>
<dbReference type="GeneID" id="39988069"/>
<name>A0A1X0NQ37_9TRYP</name>
<gene>
    <name evidence="1" type="ORF">TM35_000291320</name>
</gene>
<dbReference type="OrthoDB" id="251653at2759"/>
<protein>
    <submittedName>
        <fullName evidence="1">Uncharacterized protein</fullName>
    </submittedName>
</protein>